<evidence type="ECO:0000256" key="2">
    <source>
        <dbReference type="ARBA" id="ARBA00022651"/>
    </source>
</evidence>
<dbReference type="PROSITE" id="PS51257">
    <property type="entry name" value="PROKAR_LIPOPROTEIN"/>
    <property type="match status" value="1"/>
</dbReference>
<dbReference type="Proteomes" id="UP000249239">
    <property type="component" value="Unassembled WGS sequence"/>
</dbReference>
<dbReference type="PANTHER" id="PTHR43772">
    <property type="entry name" value="ENDO-1,4-BETA-XYLANASE"/>
    <property type="match status" value="1"/>
</dbReference>
<protein>
    <submittedName>
        <fullName evidence="10">Glycosyl hydrolase family 43</fullName>
    </submittedName>
</protein>
<name>A0A2W7P9K6_9BACT</name>
<evidence type="ECO:0000256" key="3">
    <source>
        <dbReference type="ARBA" id="ARBA00022801"/>
    </source>
</evidence>
<accession>A0A2W7P9K6</accession>
<keyword evidence="3 8" id="KW-0378">Hydrolase</keyword>
<dbReference type="GO" id="GO:0045493">
    <property type="term" value="P:xylan catabolic process"/>
    <property type="evidence" value="ECO:0007669"/>
    <property type="project" value="UniProtKB-KW"/>
</dbReference>
<evidence type="ECO:0000256" key="6">
    <source>
        <dbReference type="PIRSR" id="PIRSR606710-1"/>
    </source>
</evidence>
<keyword evidence="4" id="KW-0119">Carbohydrate metabolism</keyword>
<dbReference type="InterPro" id="IPR006710">
    <property type="entry name" value="Glyco_hydro_43"/>
</dbReference>
<dbReference type="RefSeq" id="WP_111444217.1">
    <property type="nucleotide sequence ID" value="NZ_QKZK01000003.1"/>
</dbReference>
<evidence type="ECO:0000256" key="4">
    <source>
        <dbReference type="ARBA" id="ARBA00023277"/>
    </source>
</evidence>
<dbReference type="PANTHER" id="PTHR43772:SF2">
    <property type="entry name" value="PUTATIVE (AFU_ORTHOLOGUE AFUA_2G04480)-RELATED"/>
    <property type="match status" value="1"/>
</dbReference>
<dbReference type="GO" id="GO:0004553">
    <property type="term" value="F:hydrolase activity, hydrolyzing O-glycosyl compounds"/>
    <property type="evidence" value="ECO:0007669"/>
    <property type="project" value="InterPro"/>
</dbReference>
<dbReference type="OrthoDB" id="3308423at2"/>
<dbReference type="SUPFAM" id="SSF75005">
    <property type="entry name" value="Arabinanase/levansucrase/invertase"/>
    <property type="match status" value="1"/>
</dbReference>
<dbReference type="CDD" id="cd18618">
    <property type="entry name" value="GH43_Xsa43E-like"/>
    <property type="match status" value="1"/>
</dbReference>
<organism evidence="10 11">
    <name type="scientific">Breznakibacter xylanolyticus</name>
    <dbReference type="NCBI Taxonomy" id="990"/>
    <lineage>
        <taxon>Bacteria</taxon>
        <taxon>Pseudomonadati</taxon>
        <taxon>Bacteroidota</taxon>
        <taxon>Bacteroidia</taxon>
        <taxon>Marinilabiliales</taxon>
        <taxon>Marinilabiliaceae</taxon>
        <taxon>Breznakibacter</taxon>
    </lineage>
</organism>
<dbReference type="InterPro" id="IPR052176">
    <property type="entry name" value="Glycosyl_Hydrlase_43_Enz"/>
</dbReference>
<dbReference type="EMBL" id="QKZK01000003">
    <property type="protein sequence ID" value="PZX20032.1"/>
    <property type="molecule type" value="Genomic_DNA"/>
</dbReference>
<comment type="similarity">
    <text evidence="1 8">Belongs to the glycosyl hydrolase 43 family.</text>
</comment>
<dbReference type="AlphaFoldDB" id="A0A2W7P9K6"/>
<feature type="site" description="Important for catalytic activity, responsible for pKa modulation of the active site Glu and correct orientation of both the proton donor and substrate" evidence="7">
    <location>
        <position position="166"/>
    </location>
</feature>
<keyword evidence="11" id="KW-1185">Reference proteome</keyword>
<evidence type="ECO:0000256" key="1">
    <source>
        <dbReference type="ARBA" id="ARBA00009865"/>
    </source>
</evidence>
<evidence type="ECO:0000256" key="9">
    <source>
        <dbReference type="SAM" id="SignalP"/>
    </source>
</evidence>
<evidence type="ECO:0000313" key="10">
    <source>
        <dbReference type="EMBL" id="PZX20032.1"/>
    </source>
</evidence>
<evidence type="ECO:0000256" key="8">
    <source>
        <dbReference type="RuleBase" id="RU361187"/>
    </source>
</evidence>
<reference evidence="10 11" key="1">
    <citation type="submission" date="2018-06" db="EMBL/GenBank/DDBJ databases">
        <title>Genomic Encyclopedia of Archaeal and Bacterial Type Strains, Phase II (KMG-II): from individual species to whole genera.</title>
        <authorList>
            <person name="Goeker M."/>
        </authorList>
    </citation>
    <scope>NUCLEOTIDE SEQUENCE [LARGE SCALE GENOMIC DNA]</scope>
    <source>
        <strain evidence="10 11">DSM 6779</strain>
    </source>
</reference>
<feature type="active site" description="Proton acceptor" evidence="6">
    <location>
        <position position="40"/>
    </location>
</feature>
<sequence>MKMIPKLSVAMLWMSLLVFATGCETPHSGNPLFSDLLTADPCALVHNDTLYLFTGSDEIPQGQDGFLMKKWYVFSTTDMVNWTRHGSKLAVEDFKWAAANAFAGHVVENHGKFWWYAPLVHKSVKVHEGFAIGVAVADHPAGPYHDAIGEPIITDTTANSIPLNIDPAVYVDDDKQVYFFWGSWGQVRMAKMKDNMMELDGPVVDVPGLTNFFEAPFIHKRNGIYYFTYSAGYPSRIEYAISKSILGPWEYKGVINDTIPNSPTNHQAIVTFKGNDYFIYHTAGLPDGGPFRRSVCIDKLEYDENGLIKPVVRTTKGVPMIR</sequence>
<evidence type="ECO:0000313" key="11">
    <source>
        <dbReference type="Proteomes" id="UP000249239"/>
    </source>
</evidence>
<feature type="signal peptide" evidence="9">
    <location>
        <begin position="1"/>
        <end position="20"/>
    </location>
</feature>
<feature type="active site" description="Proton donor" evidence="6">
    <location>
        <position position="214"/>
    </location>
</feature>
<keyword evidence="9" id="KW-0732">Signal</keyword>
<comment type="caution">
    <text evidence="10">The sequence shown here is derived from an EMBL/GenBank/DDBJ whole genome shotgun (WGS) entry which is preliminary data.</text>
</comment>
<keyword evidence="2" id="KW-0858">Xylan degradation</keyword>
<keyword evidence="5 8" id="KW-0326">Glycosidase</keyword>
<feature type="chain" id="PRO_5015952606" evidence="9">
    <location>
        <begin position="21"/>
        <end position="322"/>
    </location>
</feature>
<dbReference type="Gene3D" id="2.115.10.20">
    <property type="entry name" value="Glycosyl hydrolase domain, family 43"/>
    <property type="match status" value="1"/>
</dbReference>
<evidence type="ECO:0000256" key="7">
    <source>
        <dbReference type="PIRSR" id="PIRSR606710-2"/>
    </source>
</evidence>
<proteinExistence type="inferred from homology"/>
<gene>
    <name evidence="10" type="ORF">LX69_00483</name>
</gene>
<keyword evidence="2" id="KW-0624">Polysaccharide degradation</keyword>
<dbReference type="Pfam" id="PF04616">
    <property type="entry name" value="Glyco_hydro_43"/>
    <property type="match status" value="1"/>
</dbReference>
<dbReference type="InterPro" id="IPR023296">
    <property type="entry name" value="Glyco_hydro_beta-prop_sf"/>
</dbReference>
<evidence type="ECO:0000256" key="5">
    <source>
        <dbReference type="ARBA" id="ARBA00023295"/>
    </source>
</evidence>